<proteinExistence type="predicted"/>
<feature type="transmembrane region" description="Helical" evidence="2">
    <location>
        <begin position="12"/>
        <end position="32"/>
    </location>
</feature>
<accession>G0M824</accession>
<sequence length="75" mass="8266">MDTALEVSNFMPLSALALVVVVTLAAICYFTCPQVFHKVPPQQVSARPIERDVELGRLSDEDESGKLNRRIHGAN</sequence>
<keyword evidence="2" id="KW-1133">Transmembrane helix</keyword>
<name>G0M824_CAEBE</name>
<evidence type="ECO:0000313" key="4">
    <source>
        <dbReference type="Proteomes" id="UP000008068"/>
    </source>
</evidence>
<evidence type="ECO:0000256" key="1">
    <source>
        <dbReference type="SAM" id="MobiDB-lite"/>
    </source>
</evidence>
<reference evidence="4" key="1">
    <citation type="submission" date="2011-07" db="EMBL/GenBank/DDBJ databases">
        <authorList>
            <consortium name="Caenorhabditis brenneri Sequencing and Analysis Consortium"/>
            <person name="Wilson R.K."/>
        </authorList>
    </citation>
    <scope>NUCLEOTIDE SEQUENCE [LARGE SCALE GENOMIC DNA]</scope>
    <source>
        <strain evidence="4">PB2801</strain>
    </source>
</reference>
<gene>
    <name evidence="3" type="ORF">CAEBREN_24892</name>
</gene>
<dbReference type="Proteomes" id="UP000008068">
    <property type="component" value="Unassembled WGS sequence"/>
</dbReference>
<dbReference type="EMBL" id="GL379786">
    <property type="protein sequence ID" value="EGT30473.1"/>
    <property type="molecule type" value="Genomic_DNA"/>
</dbReference>
<dbReference type="HOGENOM" id="CLU_2673286_0_0_1"/>
<protein>
    <submittedName>
        <fullName evidence="3">Uncharacterized protein</fullName>
    </submittedName>
</protein>
<dbReference type="InParanoid" id="G0M824"/>
<organism evidence="4">
    <name type="scientific">Caenorhabditis brenneri</name>
    <name type="common">Nematode worm</name>
    <dbReference type="NCBI Taxonomy" id="135651"/>
    <lineage>
        <taxon>Eukaryota</taxon>
        <taxon>Metazoa</taxon>
        <taxon>Ecdysozoa</taxon>
        <taxon>Nematoda</taxon>
        <taxon>Chromadorea</taxon>
        <taxon>Rhabditida</taxon>
        <taxon>Rhabditina</taxon>
        <taxon>Rhabditomorpha</taxon>
        <taxon>Rhabditoidea</taxon>
        <taxon>Rhabditidae</taxon>
        <taxon>Peloderinae</taxon>
        <taxon>Caenorhabditis</taxon>
    </lineage>
</organism>
<evidence type="ECO:0000256" key="2">
    <source>
        <dbReference type="SAM" id="Phobius"/>
    </source>
</evidence>
<evidence type="ECO:0000313" key="3">
    <source>
        <dbReference type="EMBL" id="EGT30473.1"/>
    </source>
</evidence>
<keyword evidence="4" id="KW-1185">Reference proteome</keyword>
<keyword evidence="2" id="KW-0472">Membrane</keyword>
<feature type="region of interest" description="Disordered" evidence="1">
    <location>
        <begin position="55"/>
        <end position="75"/>
    </location>
</feature>
<keyword evidence="2" id="KW-0812">Transmembrane</keyword>
<dbReference type="AlphaFoldDB" id="G0M824"/>